<feature type="repeat" description="ANK" evidence="5">
    <location>
        <begin position="31"/>
        <end position="63"/>
    </location>
</feature>
<reference evidence="7" key="1">
    <citation type="submission" date="2025-08" db="UniProtKB">
        <authorList>
            <consortium name="Ensembl"/>
        </authorList>
    </citation>
    <scope>IDENTIFICATION</scope>
</reference>
<dbReference type="GO" id="GO:0120025">
    <property type="term" value="C:plasma membrane bounded cell projection"/>
    <property type="evidence" value="ECO:0007669"/>
    <property type="project" value="UniProtKB-ARBA"/>
</dbReference>
<evidence type="ECO:0000256" key="2">
    <source>
        <dbReference type="ARBA" id="ARBA00022737"/>
    </source>
</evidence>
<dbReference type="GeneID" id="117748866"/>
<dbReference type="Ensembl" id="ENSCLMT00005004142.1">
    <property type="protein sequence ID" value="ENSCLMP00005003808.1"/>
    <property type="gene ID" value="ENSCLMG00005002156.1"/>
</dbReference>
<evidence type="ECO:0000256" key="4">
    <source>
        <dbReference type="ARBA" id="ARBA00023273"/>
    </source>
</evidence>
<dbReference type="PROSITE" id="PS50297">
    <property type="entry name" value="ANK_REP_REGION"/>
    <property type="match status" value="2"/>
</dbReference>
<dbReference type="OrthoDB" id="76949at2759"/>
<evidence type="ECO:0000259" key="6">
    <source>
        <dbReference type="SMART" id="SM00454"/>
    </source>
</evidence>
<dbReference type="PROSITE" id="PS50088">
    <property type="entry name" value="ANK_REPEAT"/>
    <property type="match status" value="2"/>
</dbReference>
<evidence type="ECO:0000313" key="8">
    <source>
        <dbReference type="Proteomes" id="UP000694565"/>
    </source>
</evidence>
<dbReference type="Gene3D" id="1.10.150.50">
    <property type="entry name" value="Transcription Factor, Ets-1"/>
    <property type="match status" value="1"/>
</dbReference>
<dbReference type="InterPro" id="IPR002110">
    <property type="entry name" value="Ankyrin_rpt"/>
</dbReference>
<name>A0A8C2WGI8_CYCLU</name>
<dbReference type="AlphaFoldDB" id="A0A8C2WGI8"/>
<comment type="subcellular location">
    <subcellularLocation>
        <location evidence="1">Cell projection</location>
    </subcellularLocation>
</comment>
<evidence type="ECO:0000256" key="3">
    <source>
        <dbReference type="ARBA" id="ARBA00023043"/>
    </source>
</evidence>
<dbReference type="Pfam" id="PF00536">
    <property type="entry name" value="SAM_1"/>
    <property type="match status" value="1"/>
</dbReference>
<feature type="domain" description="SAM" evidence="6">
    <location>
        <begin position="400"/>
        <end position="465"/>
    </location>
</feature>
<dbReference type="InterPro" id="IPR036770">
    <property type="entry name" value="Ankyrin_rpt-contain_sf"/>
</dbReference>
<reference evidence="7" key="2">
    <citation type="submission" date="2025-09" db="UniProtKB">
        <authorList>
            <consortium name="Ensembl"/>
        </authorList>
    </citation>
    <scope>IDENTIFICATION</scope>
</reference>
<dbReference type="Gene3D" id="1.25.40.20">
    <property type="entry name" value="Ankyrin repeat-containing domain"/>
    <property type="match status" value="1"/>
</dbReference>
<dbReference type="FunFam" id="1.25.40.20:FF:000074">
    <property type="entry name" value="Usher syndrome type-1G protein isoform X1"/>
    <property type="match status" value="1"/>
</dbReference>
<dbReference type="SUPFAM" id="SSF47769">
    <property type="entry name" value="SAM/Pointed domain"/>
    <property type="match status" value="1"/>
</dbReference>
<accession>A0A8C2WGI8</accession>
<dbReference type="InterPro" id="IPR001660">
    <property type="entry name" value="SAM"/>
</dbReference>
<keyword evidence="8" id="KW-1185">Reference proteome</keyword>
<protein>
    <submittedName>
        <fullName evidence="7">USH1 protein network component sans</fullName>
    </submittedName>
</protein>
<feature type="repeat" description="ANK" evidence="5">
    <location>
        <begin position="64"/>
        <end position="96"/>
    </location>
</feature>
<keyword evidence="2" id="KW-0677">Repeat</keyword>
<dbReference type="SUPFAM" id="SSF48403">
    <property type="entry name" value="Ankyrin repeat"/>
    <property type="match status" value="1"/>
</dbReference>
<dbReference type="PANTHER" id="PTHR24161:SF106">
    <property type="entry name" value="USHER SYNDROME TYPE-1G PROTEIN-LIKE"/>
    <property type="match status" value="1"/>
</dbReference>
<dbReference type="SMART" id="SM00454">
    <property type="entry name" value="SAM"/>
    <property type="match status" value="1"/>
</dbReference>
<dbReference type="InterPro" id="IPR013761">
    <property type="entry name" value="SAM/pointed_sf"/>
</dbReference>
<sequence>MDDRCHRAARDGYLDALKDATRKELNAPDEDGMTPTLWAAYRGNLDALRLIVGRGGDPDRCDIWGNAPLHLAAANGHHRCLSFLVAFGANAWCLDNDYHAPLDMAAAKGHTDCVRYLDSVAAKQVALDPKRVGKLKDRAFRAAERRIRDCAELQRKHREHMERKFTKESADLDDSDAMSFSSYTSGSTLSRTFNTVTSNMPYSQATLQSTAKGKAKIQKKLEKKKQVDGTFKIYEDGRKSVRSLSGLQLGNDVMFLKRGTYANPRERPRLDIRDMFPRDADGYADADGVSHAMSDPGLHEAACSEVSADSGRDSLFTRPGLGTMVFRRNYLSAFGTGPREEGSVVGSEPAGRAPNVRLRGLLPRHSPNFDEDSVGSAVSLRDRNLQEFPWEEAEVGLEEDSEPENSPLETFLASQGLSEFMPSFRREKIDLEALLLCSDRDLASIHVPLGPRKKLLDARKRRLDAMDEPEAIGDTEL</sequence>
<evidence type="ECO:0000256" key="5">
    <source>
        <dbReference type="PROSITE-ProRule" id="PRU00023"/>
    </source>
</evidence>
<dbReference type="PANTHER" id="PTHR24161">
    <property type="entry name" value="ANK_REP_REGION DOMAIN-CONTAINING PROTEIN-RELATED"/>
    <property type="match status" value="1"/>
</dbReference>
<dbReference type="Proteomes" id="UP000694565">
    <property type="component" value="Unplaced"/>
</dbReference>
<dbReference type="RefSeq" id="XP_034414872.1">
    <property type="nucleotide sequence ID" value="XM_034558981.1"/>
</dbReference>
<dbReference type="GeneTree" id="ENSGT00390000017548"/>
<dbReference type="Pfam" id="PF12796">
    <property type="entry name" value="Ank_2"/>
    <property type="match status" value="1"/>
</dbReference>
<dbReference type="SMART" id="SM00248">
    <property type="entry name" value="ANK"/>
    <property type="match status" value="3"/>
</dbReference>
<organism evidence="7 8">
    <name type="scientific">Cyclopterus lumpus</name>
    <name type="common">Lumpsucker</name>
    <dbReference type="NCBI Taxonomy" id="8103"/>
    <lineage>
        <taxon>Eukaryota</taxon>
        <taxon>Metazoa</taxon>
        <taxon>Chordata</taxon>
        <taxon>Craniata</taxon>
        <taxon>Vertebrata</taxon>
        <taxon>Euteleostomi</taxon>
        <taxon>Actinopterygii</taxon>
        <taxon>Neopterygii</taxon>
        <taxon>Teleostei</taxon>
        <taxon>Neoteleostei</taxon>
        <taxon>Acanthomorphata</taxon>
        <taxon>Eupercaria</taxon>
        <taxon>Perciformes</taxon>
        <taxon>Cottioidei</taxon>
        <taxon>Cottales</taxon>
        <taxon>Cyclopteridae</taxon>
        <taxon>Cyclopterus</taxon>
    </lineage>
</organism>
<keyword evidence="3 5" id="KW-0040">ANK repeat</keyword>
<evidence type="ECO:0000313" key="7">
    <source>
        <dbReference type="Ensembl" id="ENSCLMP00005003808.1"/>
    </source>
</evidence>
<keyword evidence="4" id="KW-0966">Cell projection</keyword>
<dbReference type="FunFam" id="1.10.150.50:FF:000034">
    <property type="entry name" value="ankyrin repeat and SAM domain-containing protein 4B"/>
    <property type="match status" value="1"/>
</dbReference>
<evidence type="ECO:0000256" key="1">
    <source>
        <dbReference type="ARBA" id="ARBA00004316"/>
    </source>
</evidence>
<proteinExistence type="predicted"/>
<gene>
    <name evidence="7" type="primary">LOC117748866</name>
</gene>